<feature type="repeat" description="TPR" evidence="1">
    <location>
        <begin position="194"/>
        <end position="227"/>
    </location>
</feature>
<dbReference type="PROSITE" id="PS50005">
    <property type="entry name" value="TPR"/>
    <property type="match status" value="3"/>
</dbReference>
<dbReference type="Pfam" id="PF13432">
    <property type="entry name" value="TPR_16"/>
    <property type="match status" value="2"/>
</dbReference>
<dbReference type="Proteomes" id="UP000192266">
    <property type="component" value="Unassembled WGS sequence"/>
</dbReference>
<sequence length="532" mass="59093">MNFKPWKLSFLVALSVSGSAAFAQSAQTAQKSLELERYNEARGALLRQGQSPEAMYELGRLYQMREMPDSAAFYFSKITPNSDSPMSLVAAGRAALAKGNEAEAANQFDKAVKATKKREAFNTLKMIAQAYAESDVKDTSKAIAYVNAAQAANKGKDDLGLMIARGDIYQKSENGGGESMGSYDRALIVDPNSVMSNYRKGQLYVRSRNFNEARTSFEKAISLDANFAPAYRDLAEMYYFAKQYDLALSTFQKYTSIAEKTPSTNAKYASFLYLTGKYPEALTEIQNVLKTDPNNLTMNRLLAYSLYENKQNDLALPAMEKYMKMAPANKIIPEDNVYYGKMLMGAGRTDEGVAIIEKAIQSNPDKAGDLQNDLAQAYLAKKDYAKAIATYQAKIAAQGATPELADQIYLARAYEQNKQFAEADKLYSAVATARPTYVPVYLMRARANFGLDPDSKQGTAKPHYEKFIEVAKANDPTKYKEGLVEANKYLGYYYYQKGEKSTSLPYWQAVIALDPNDTQAATAISEITKRKK</sequence>
<dbReference type="SUPFAM" id="SSF48452">
    <property type="entry name" value="TPR-like"/>
    <property type="match status" value="3"/>
</dbReference>
<feature type="chain" id="PRO_5012393423" evidence="2">
    <location>
        <begin position="24"/>
        <end position="532"/>
    </location>
</feature>
<dbReference type="SMART" id="SM00028">
    <property type="entry name" value="TPR"/>
    <property type="match status" value="8"/>
</dbReference>
<proteinExistence type="predicted"/>
<reference evidence="3 4" key="1">
    <citation type="submission" date="2017-04" db="EMBL/GenBank/DDBJ databases">
        <authorList>
            <person name="Afonso C.L."/>
            <person name="Miller P.J."/>
            <person name="Scott M.A."/>
            <person name="Spackman E."/>
            <person name="Goraichik I."/>
            <person name="Dimitrov K.M."/>
            <person name="Suarez D.L."/>
            <person name="Swayne D.E."/>
        </authorList>
    </citation>
    <scope>NUCLEOTIDE SEQUENCE [LARGE SCALE GENOMIC DNA]</scope>
    <source>
        <strain evidence="3 4">DSM 11622</strain>
    </source>
</reference>
<dbReference type="STRING" id="645990.SAMN00120144_2421"/>
<name>A0A1W1V0J1_9BACT</name>
<keyword evidence="2" id="KW-0732">Signal</keyword>
<dbReference type="OrthoDB" id="638548at2"/>
<dbReference type="AlphaFoldDB" id="A0A1W1V0J1"/>
<accession>A0A1W1V0J1</accession>
<feature type="repeat" description="TPR" evidence="1">
    <location>
        <begin position="228"/>
        <end position="261"/>
    </location>
</feature>
<dbReference type="Gene3D" id="1.25.40.10">
    <property type="entry name" value="Tetratricopeptide repeat domain"/>
    <property type="match status" value="3"/>
</dbReference>
<dbReference type="InterPro" id="IPR011990">
    <property type="entry name" value="TPR-like_helical_dom_sf"/>
</dbReference>
<evidence type="ECO:0000313" key="4">
    <source>
        <dbReference type="Proteomes" id="UP000192266"/>
    </source>
</evidence>
<feature type="signal peptide" evidence="2">
    <location>
        <begin position="1"/>
        <end position="23"/>
    </location>
</feature>
<dbReference type="RefSeq" id="WP_084443931.1">
    <property type="nucleotide sequence ID" value="NZ_FWWW01000046.1"/>
</dbReference>
<gene>
    <name evidence="3" type="ORF">SAMN00120144_2421</name>
</gene>
<evidence type="ECO:0000256" key="2">
    <source>
        <dbReference type="SAM" id="SignalP"/>
    </source>
</evidence>
<keyword evidence="4" id="KW-1185">Reference proteome</keyword>
<evidence type="ECO:0000313" key="3">
    <source>
        <dbReference type="EMBL" id="SMB86571.1"/>
    </source>
</evidence>
<dbReference type="Pfam" id="PF14559">
    <property type="entry name" value="TPR_19"/>
    <property type="match status" value="1"/>
</dbReference>
<protein>
    <submittedName>
        <fullName evidence="3">Tetratricopeptide TPR_2 repeat protein</fullName>
    </submittedName>
</protein>
<dbReference type="PANTHER" id="PTHR12558:SF13">
    <property type="entry name" value="CELL DIVISION CYCLE PROTEIN 27 HOMOLOG"/>
    <property type="match status" value="1"/>
</dbReference>
<dbReference type="EMBL" id="FWWW01000046">
    <property type="protein sequence ID" value="SMB86571.1"/>
    <property type="molecule type" value="Genomic_DNA"/>
</dbReference>
<keyword evidence="1" id="KW-0802">TPR repeat</keyword>
<organism evidence="3 4">
    <name type="scientific">Hymenobacter roseosalivarius DSM 11622</name>
    <dbReference type="NCBI Taxonomy" id="645990"/>
    <lineage>
        <taxon>Bacteria</taxon>
        <taxon>Pseudomonadati</taxon>
        <taxon>Bacteroidota</taxon>
        <taxon>Cytophagia</taxon>
        <taxon>Cytophagales</taxon>
        <taxon>Hymenobacteraceae</taxon>
        <taxon>Hymenobacter</taxon>
    </lineage>
</organism>
<evidence type="ECO:0000256" key="1">
    <source>
        <dbReference type="PROSITE-ProRule" id="PRU00339"/>
    </source>
</evidence>
<feature type="repeat" description="TPR" evidence="1">
    <location>
        <begin position="484"/>
        <end position="517"/>
    </location>
</feature>
<dbReference type="InterPro" id="IPR019734">
    <property type="entry name" value="TPR_rpt"/>
</dbReference>
<dbReference type="PANTHER" id="PTHR12558">
    <property type="entry name" value="CELL DIVISION CYCLE 16,23,27"/>
    <property type="match status" value="1"/>
</dbReference>